<keyword evidence="4" id="KW-1185">Reference proteome</keyword>
<evidence type="ECO:0000259" key="2">
    <source>
        <dbReference type="Pfam" id="PF07786"/>
    </source>
</evidence>
<sequence>MAELAPGSVARSPRSRAGYIDWLRGLAVVIMILAHAVDSWTVLGPTRHTNPYFWFMVLAGMGAPLFLWLAGLAVPLAAHARMRRGASQAEASWTLQKRGWQIFGLALLFRLQAYVFSAGATLYGTLKVDILNVMGLSLVAAGWLWGRGRTRNGRVTAALAATIGVLVLAPLLRLWSWPALVPDPIEWYLRPPPARSTFTLFPWSAFAFAGLALGEWLAGVTAEARDRFHAWCLAGGAGIAAASYQSSFLPTLLPGSKFWTTSPAFFSIRLGAMIAVFGLLYFLLRPGGAWSRIALPQAWSPMELLGRTSLFIYWVHVELVYGLATRRLHKALSFNAALIAFAIFTVGMLALAMVKSRYWDNEAPWRTRDA</sequence>
<feature type="transmembrane region" description="Helical" evidence="1">
    <location>
        <begin position="99"/>
        <end position="124"/>
    </location>
</feature>
<dbReference type="RefSeq" id="WP_157898686.1">
    <property type="nucleotide sequence ID" value="NZ_CP015136.1"/>
</dbReference>
<dbReference type="Proteomes" id="UP000076079">
    <property type="component" value="Chromosome"/>
</dbReference>
<feature type="domain" description="Heparan-alpha-glucosaminide N-acetyltransferase catalytic" evidence="2">
    <location>
        <begin position="16"/>
        <end position="220"/>
    </location>
</feature>
<feature type="transmembrane region" description="Helical" evidence="1">
    <location>
        <begin position="200"/>
        <end position="218"/>
    </location>
</feature>
<feature type="transmembrane region" description="Helical" evidence="1">
    <location>
        <begin position="130"/>
        <end position="146"/>
    </location>
</feature>
<reference evidence="3 4" key="1">
    <citation type="journal article" date="2016" name="Genome Announc.">
        <title>First Complete Genome Sequence of a Subdivision 6 Acidobacterium Strain.</title>
        <authorList>
            <person name="Huang S."/>
            <person name="Vieira S."/>
            <person name="Bunk B."/>
            <person name="Riedel T."/>
            <person name="Sproer C."/>
            <person name="Overmann J."/>
        </authorList>
    </citation>
    <scope>NUCLEOTIDE SEQUENCE [LARGE SCALE GENOMIC DNA]</scope>
    <source>
        <strain evidence="4">DSM 100886 HEG_-6_39</strain>
    </source>
</reference>
<dbReference type="InterPro" id="IPR012429">
    <property type="entry name" value="HGSNAT_cat"/>
</dbReference>
<dbReference type="Pfam" id="PF07786">
    <property type="entry name" value="HGSNAT_cat"/>
    <property type="match status" value="1"/>
</dbReference>
<evidence type="ECO:0000313" key="4">
    <source>
        <dbReference type="Proteomes" id="UP000076079"/>
    </source>
</evidence>
<dbReference type="EMBL" id="CP015136">
    <property type="protein sequence ID" value="AMY07544.1"/>
    <property type="molecule type" value="Genomic_DNA"/>
</dbReference>
<evidence type="ECO:0000313" key="3">
    <source>
        <dbReference type="EMBL" id="AMY07544.1"/>
    </source>
</evidence>
<feature type="transmembrane region" description="Helical" evidence="1">
    <location>
        <begin position="21"/>
        <end position="40"/>
    </location>
</feature>
<dbReference type="STRING" id="1855912.LuPra_00717"/>
<dbReference type="KEGG" id="abac:LuPra_00717"/>
<feature type="transmembrane region" description="Helical" evidence="1">
    <location>
        <begin position="230"/>
        <end position="252"/>
    </location>
</feature>
<dbReference type="OrthoDB" id="128469at2"/>
<keyword evidence="1" id="KW-0472">Membrane</keyword>
<proteinExistence type="predicted"/>
<accession>A0A143PIE7</accession>
<gene>
    <name evidence="3" type="ORF">LuPra_00717</name>
</gene>
<reference evidence="4" key="2">
    <citation type="submission" date="2016-04" db="EMBL/GenBank/DDBJ databases">
        <title>First Complete Genome Sequence of a Subdivision 6 Acidobacterium.</title>
        <authorList>
            <person name="Huang S."/>
            <person name="Vieira S."/>
            <person name="Bunk B."/>
            <person name="Riedel T."/>
            <person name="Sproeer C."/>
            <person name="Overmann J."/>
        </authorList>
    </citation>
    <scope>NUCLEOTIDE SEQUENCE [LARGE SCALE GENOMIC DNA]</scope>
    <source>
        <strain evidence="4">DSM 100886 HEG_-6_39</strain>
    </source>
</reference>
<dbReference type="AlphaFoldDB" id="A0A143PIE7"/>
<evidence type="ECO:0000256" key="1">
    <source>
        <dbReference type="SAM" id="Phobius"/>
    </source>
</evidence>
<name>A0A143PIE7_LUTPR</name>
<keyword evidence="1" id="KW-1133">Transmembrane helix</keyword>
<feature type="transmembrane region" description="Helical" evidence="1">
    <location>
        <begin position="52"/>
        <end position="78"/>
    </location>
</feature>
<feature type="transmembrane region" description="Helical" evidence="1">
    <location>
        <begin position="336"/>
        <end position="354"/>
    </location>
</feature>
<keyword evidence="1" id="KW-0812">Transmembrane</keyword>
<feature type="transmembrane region" description="Helical" evidence="1">
    <location>
        <begin position="158"/>
        <end position="180"/>
    </location>
</feature>
<protein>
    <submittedName>
        <fullName evidence="3">Putative membrane protein</fullName>
    </submittedName>
</protein>
<feature type="transmembrane region" description="Helical" evidence="1">
    <location>
        <begin position="264"/>
        <end position="284"/>
    </location>
</feature>
<organism evidence="3 4">
    <name type="scientific">Luteitalea pratensis</name>
    <dbReference type="NCBI Taxonomy" id="1855912"/>
    <lineage>
        <taxon>Bacteria</taxon>
        <taxon>Pseudomonadati</taxon>
        <taxon>Acidobacteriota</taxon>
        <taxon>Vicinamibacteria</taxon>
        <taxon>Vicinamibacterales</taxon>
        <taxon>Vicinamibacteraceae</taxon>
        <taxon>Luteitalea</taxon>
    </lineage>
</organism>